<dbReference type="AlphaFoldDB" id="C0PN03"/>
<evidence type="ECO:0000313" key="1">
    <source>
        <dbReference type="EMBL" id="ACN36569.1"/>
    </source>
</evidence>
<protein>
    <submittedName>
        <fullName evidence="1">Uncharacterized protein</fullName>
    </submittedName>
</protein>
<organism evidence="1">
    <name type="scientific">Zea mays</name>
    <name type="common">Maize</name>
    <dbReference type="NCBI Taxonomy" id="4577"/>
    <lineage>
        <taxon>Eukaryota</taxon>
        <taxon>Viridiplantae</taxon>
        <taxon>Streptophyta</taxon>
        <taxon>Embryophyta</taxon>
        <taxon>Tracheophyta</taxon>
        <taxon>Spermatophyta</taxon>
        <taxon>Magnoliopsida</taxon>
        <taxon>Liliopsida</taxon>
        <taxon>Poales</taxon>
        <taxon>Poaceae</taxon>
        <taxon>PACMAD clade</taxon>
        <taxon>Panicoideae</taxon>
        <taxon>Andropogonodae</taxon>
        <taxon>Andropogoneae</taxon>
        <taxon>Tripsacinae</taxon>
        <taxon>Zea</taxon>
    </lineage>
</organism>
<dbReference type="EMBL" id="BT069672">
    <property type="protein sequence ID" value="ACN36569.1"/>
    <property type="molecule type" value="mRNA"/>
</dbReference>
<reference evidence="1" key="1">
    <citation type="journal article" date="2009" name="PLoS Genet.">
        <title>Sequencing, mapping, and analysis of 27,455 maize full-length cDNAs.</title>
        <authorList>
            <person name="Soderlund C."/>
            <person name="Descour A."/>
            <person name="Kudrna D."/>
            <person name="Bomhoff M."/>
            <person name="Boyd L."/>
            <person name="Currie J."/>
            <person name="Angelova A."/>
            <person name="Collura K."/>
            <person name="Wissotski M."/>
            <person name="Ashley E."/>
            <person name="Morrow D."/>
            <person name="Fernandes J."/>
            <person name="Walbot V."/>
            <person name="Yu Y."/>
        </authorList>
    </citation>
    <scope>NUCLEOTIDE SEQUENCE</scope>
    <source>
        <strain evidence="1">B73</strain>
    </source>
</reference>
<reference evidence="1" key="2">
    <citation type="submission" date="2012-06" db="EMBL/GenBank/DDBJ databases">
        <authorList>
            <person name="Yu Y."/>
            <person name="Currie J."/>
            <person name="Lomeli R."/>
            <person name="Angelova A."/>
            <person name="Collura K."/>
            <person name="Wissotski M."/>
            <person name="Campos D."/>
            <person name="Kudrna D."/>
            <person name="Golser W."/>
            <person name="Ashely E."/>
            <person name="Descour A."/>
            <person name="Fernandes J."/>
            <person name="Soderlund C."/>
            <person name="Walbot V."/>
        </authorList>
    </citation>
    <scope>NUCLEOTIDE SEQUENCE</scope>
    <source>
        <strain evidence="1">B73</strain>
    </source>
</reference>
<name>C0PN03_MAIZE</name>
<proteinExistence type="evidence at transcript level"/>
<accession>C0PN03</accession>
<sequence length="157" mass="18125">MMRATYNTVGHLPSTRFHASCYARHDLVFCFQLHHSSCVCSKLSPEMFSVERQRLVEFCKALVMDVSAVAPSPSRRPNDCPRHVSPPVVSAEFLDPGSLKYGLSFSTRPWMETRTCSMLELDLPHFSHPLPHQVFRRLRHTFPLSYRFGFSRSPPEW</sequence>